<dbReference type="EMBL" id="GBXM01036144">
    <property type="protein sequence ID" value="JAH72433.1"/>
    <property type="molecule type" value="Transcribed_RNA"/>
</dbReference>
<sequence length="15" mass="1791">MKEKTKCVKMEFADC</sequence>
<protein>
    <submittedName>
        <fullName evidence="1">Uncharacterized protein</fullName>
    </submittedName>
</protein>
<organism evidence="1">
    <name type="scientific">Anguilla anguilla</name>
    <name type="common">European freshwater eel</name>
    <name type="synonym">Muraena anguilla</name>
    <dbReference type="NCBI Taxonomy" id="7936"/>
    <lineage>
        <taxon>Eukaryota</taxon>
        <taxon>Metazoa</taxon>
        <taxon>Chordata</taxon>
        <taxon>Craniata</taxon>
        <taxon>Vertebrata</taxon>
        <taxon>Euteleostomi</taxon>
        <taxon>Actinopterygii</taxon>
        <taxon>Neopterygii</taxon>
        <taxon>Teleostei</taxon>
        <taxon>Anguilliformes</taxon>
        <taxon>Anguillidae</taxon>
        <taxon>Anguilla</taxon>
    </lineage>
</organism>
<proteinExistence type="predicted"/>
<reference evidence="1" key="2">
    <citation type="journal article" date="2015" name="Fish Shellfish Immunol.">
        <title>Early steps in the European eel (Anguilla anguilla)-Vibrio vulnificus interaction in the gills: Role of the RtxA13 toxin.</title>
        <authorList>
            <person name="Callol A."/>
            <person name="Pajuelo D."/>
            <person name="Ebbesson L."/>
            <person name="Teles M."/>
            <person name="MacKenzie S."/>
            <person name="Amaro C."/>
        </authorList>
    </citation>
    <scope>NUCLEOTIDE SEQUENCE</scope>
</reference>
<reference evidence="1" key="1">
    <citation type="submission" date="2014-11" db="EMBL/GenBank/DDBJ databases">
        <authorList>
            <person name="Amaro Gonzalez C."/>
        </authorList>
    </citation>
    <scope>NUCLEOTIDE SEQUENCE</scope>
</reference>
<evidence type="ECO:0000313" key="1">
    <source>
        <dbReference type="EMBL" id="JAH72433.1"/>
    </source>
</evidence>
<name>A0A0E9V5B6_ANGAN</name>
<accession>A0A0E9V5B6</accession>